<dbReference type="Proteomes" id="UP000070513">
    <property type="component" value="Unassembled WGS sequence"/>
</dbReference>
<evidence type="ECO:0008006" key="4">
    <source>
        <dbReference type="Google" id="ProtNLM"/>
    </source>
</evidence>
<name>A0A135WKW5_9FLAO</name>
<gene>
    <name evidence="2" type="ORF">AU378_07245</name>
</gene>
<keyword evidence="1" id="KW-0732">Signal</keyword>
<dbReference type="AlphaFoldDB" id="A0A135WKW5"/>
<reference evidence="2 3" key="2">
    <citation type="journal article" date="2016" name="Genome Announc.">
        <title>Draft Genome Sequence of a Biocontrol Rhizobacterium, Chryseobacterium kwangjuense Strain KJ1R5, Isolated from Pepper (Capsicum annuum).</title>
        <authorList>
            <person name="Jeong J.J."/>
            <person name="Park H."/>
            <person name="Park B.H."/>
            <person name="Mannaa M."/>
            <person name="Sang M.K."/>
            <person name="Choi I.G."/>
            <person name="Kim K.D."/>
        </authorList>
    </citation>
    <scope>NUCLEOTIDE SEQUENCE [LARGE SCALE GENOMIC DNA]</scope>
    <source>
        <strain evidence="2 3">KJ1R5</strain>
    </source>
</reference>
<evidence type="ECO:0000313" key="3">
    <source>
        <dbReference type="Proteomes" id="UP000070513"/>
    </source>
</evidence>
<sequence>MKKTAALLLGLAGILSSAQTSSFVFNNYNVYDAVGRFMTCSPTPGMVKYMYASPNGTYGTYTMPAGISSSYSSFGTTGLAPFPMNVMQWYVTDPSNTANNASYPYNHNFITSTMSAINEWASFHFVLRDSAGNGIDSYLVGDPAVAINAGVTANAYQIGANSGIEAEWFTITTASGKITYFSIYP</sequence>
<organism evidence="2 3">
    <name type="scientific">Chryseobacterium kwangjuense</name>
    <dbReference type="NCBI Taxonomy" id="267125"/>
    <lineage>
        <taxon>Bacteria</taxon>
        <taxon>Pseudomonadati</taxon>
        <taxon>Bacteroidota</taxon>
        <taxon>Flavobacteriia</taxon>
        <taxon>Flavobacteriales</taxon>
        <taxon>Weeksellaceae</taxon>
        <taxon>Chryseobacterium group</taxon>
        <taxon>Chryseobacterium</taxon>
    </lineage>
</organism>
<protein>
    <recommendedName>
        <fullName evidence="4">Cleaved adhesin domain-containing protein</fullName>
    </recommendedName>
</protein>
<comment type="caution">
    <text evidence="2">The sequence shown here is derived from an EMBL/GenBank/DDBJ whole genome shotgun (WGS) entry which is preliminary data.</text>
</comment>
<dbReference type="RefSeq" id="WP_062649463.1">
    <property type="nucleotide sequence ID" value="NZ_LPUR01000001.1"/>
</dbReference>
<reference evidence="3" key="1">
    <citation type="submission" date="2015-12" db="EMBL/GenBank/DDBJ databases">
        <title>Genome sequence of a biocontrol rhizobacterium Chryseobacterium kwangjuense strain KJ1R5 isolated from pepper (Capsicum annuum L.).</title>
        <authorList>
            <person name="Jeong J.-J."/>
            <person name="Park H."/>
            <person name="Mannaa M."/>
            <person name="Sang M.K."/>
            <person name="Choi I.-G."/>
            <person name="Kim K.D."/>
        </authorList>
    </citation>
    <scope>NUCLEOTIDE SEQUENCE [LARGE SCALE GENOMIC DNA]</scope>
    <source>
        <strain evidence="3">KJ1R5</strain>
    </source>
</reference>
<evidence type="ECO:0000313" key="2">
    <source>
        <dbReference type="EMBL" id="KXH85533.1"/>
    </source>
</evidence>
<dbReference type="EMBL" id="LPUR01000001">
    <property type="protein sequence ID" value="KXH85533.1"/>
    <property type="molecule type" value="Genomic_DNA"/>
</dbReference>
<evidence type="ECO:0000256" key="1">
    <source>
        <dbReference type="SAM" id="SignalP"/>
    </source>
</evidence>
<dbReference type="OrthoDB" id="1246355at2"/>
<feature type="chain" id="PRO_5007467859" description="Cleaved adhesin domain-containing protein" evidence="1">
    <location>
        <begin position="19"/>
        <end position="185"/>
    </location>
</feature>
<proteinExistence type="predicted"/>
<feature type="signal peptide" evidence="1">
    <location>
        <begin position="1"/>
        <end position="18"/>
    </location>
</feature>
<accession>A0A135WKW5</accession>